<dbReference type="InterPro" id="IPR018511">
    <property type="entry name" value="Hemolysin-typ_Ca-bd_CS"/>
</dbReference>
<evidence type="ECO:0000313" key="1">
    <source>
        <dbReference type="EMBL" id="MBJ6126642.1"/>
    </source>
</evidence>
<proteinExistence type="predicted"/>
<name>A0ABS0Y2V4_9HYPH</name>
<comment type="caution">
    <text evidence="1">The sequence shown here is derived from an EMBL/GenBank/DDBJ whole genome shotgun (WGS) entry which is preliminary data.</text>
</comment>
<protein>
    <submittedName>
        <fullName evidence="1">Calcium-binding protein</fullName>
    </submittedName>
</protein>
<gene>
    <name evidence="1" type="ORF">JAO75_14635</name>
</gene>
<dbReference type="Proteomes" id="UP000620670">
    <property type="component" value="Unassembled WGS sequence"/>
</dbReference>
<dbReference type="EMBL" id="JAELXT010000015">
    <property type="protein sequence ID" value="MBJ6126642.1"/>
    <property type="molecule type" value="Genomic_DNA"/>
</dbReference>
<dbReference type="Gene3D" id="2.150.10.10">
    <property type="entry name" value="Serralysin-like metalloprotease, C-terminal"/>
    <property type="match status" value="1"/>
</dbReference>
<keyword evidence="2" id="KW-1185">Reference proteome</keyword>
<reference evidence="2" key="1">
    <citation type="submission" date="2020-12" db="EMBL/GenBank/DDBJ databases">
        <title>Hymenobacter sp.</title>
        <authorList>
            <person name="Kim M.K."/>
        </authorList>
    </citation>
    <scope>NUCLEOTIDE SEQUENCE [LARGE SCALE GENOMIC DNA]</scope>
    <source>
        <strain evidence="2">BT325</strain>
    </source>
</reference>
<sequence>MPGIGLGQDALWGAGALKLPPIGTSKNDVLKGDNGINGFYGLGGNDTIYGYGGYDALAGGAGNDKLYGGRGNDNFIFDTKLNAKTNVDKIMDFKSSEDDMISLSRKIFKKVGPAGGLKEEAFHVGKKAHDADDRIVYDKATGSLYYDPDGTGRAVKIKFATLVNKATLTHDDFAIG</sequence>
<dbReference type="Pfam" id="PF00353">
    <property type="entry name" value="HemolysinCabind"/>
    <property type="match status" value="1"/>
</dbReference>
<dbReference type="PRINTS" id="PR00313">
    <property type="entry name" value="CABNDNGRPT"/>
</dbReference>
<evidence type="ECO:0000313" key="2">
    <source>
        <dbReference type="Proteomes" id="UP000620670"/>
    </source>
</evidence>
<dbReference type="PROSITE" id="PS00330">
    <property type="entry name" value="HEMOLYSIN_CALCIUM"/>
    <property type="match status" value="2"/>
</dbReference>
<dbReference type="SUPFAM" id="SSF51120">
    <property type="entry name" value="beta-Roll"/>
    <property type="match status" value="1"/>
</dbReference>
<organism evidence="1 2">
    <name type="scientific">Microvirga splendida</name>
    <dbReference type="NCBI Taxonomy" id="2795727"/>
    <lineage>
        <taxon>Bacteria</taxon>
        <taxon>Pseudomonadati</taxon>
        <taxon>Pseudomonadota</taxon>
        <taxon>Alphaproteobacteria</taxon>
        <taxon>Hyphomicrobiales</taxon>
        <taxon>Methylobacteriaceae</taxon>
        <taxon>Microvirga</taxon>
    </lineage>
</organism>
<dbReference type="InterPro" id="IPR001343">
    <property type="entry name" value="Hemolysn_Ca-bd"/>
</dbReference>
<accession>A0ABS0Y2V4</accession>
<dbReference type="InterPro" id="IPR011049">
    <property type="entry name" value="Serralysin-like_metalloprot_C"/>
</dbReference>